<keyword evidence="2" id="KW-0645">Protease</keyword>
<comment type="caution">
    <text evidence="7">The sequence shown here is derived from an EMBL/GenBank/DDBJ whole genome shotgun (WGS) entry which is preliminary data.</text>
</comment>
<evidence type="ECO:0000256" key="2">
    <source>
        <dbReference type="ARBA" id="ARBA00022670"/>
    </source>
</evidence>
<gene>
    <name evidence="7" type="ORF">PPRIM_AZ9-3.1.T1210142</name>
</gene>
<proteinExistence type="predicted"/>
<organism evidence="7 8">
    <name type="scientific">Paramecium primaurelia</name>
    <dbReference type="NCBI Taxonomy" id="5886"/>
    <lineage>
        <taxon>Eukaryota</taxon>
        <taxon>Sar</taxon>
        <taxon>Alveolata</taxon>
        <taxon>Ciliophora</taxon>
        <taxon>Intramacronucleata</taxon>
        <taxon>Oligohymenophorea</taxon>
        <taxon>Peniculida</taxon>
        <taxon>Parameciidae</taxon>
        <taxon>Paramecium</taxon>
    </lineage>
</organism>
<evidence type="ECO:0000256" key="5">
    <source>
        <dbReference type="ARBA" id="ARBA00022833"/>
    </source>
</evidence>
<keyword evidence="6" id="KW-0482">Metalloprotease</keyword>
<sequence>MKKDQKGEKFRNKALQQIKYVNQLVLDQFQQIYVESDIESVDIQLLDDFEKMGHQEPNEEGTGRISIKKNFDTIGIVNLSLEKQLNINDIKQWINTYLRLRTTVINLNLALYYDKQQFYIEDLKQKKKYKLKKNKLEHIDAFSIFDVLIKIKPKHICSLIAIIDQNIFDPLQPESNIIGRACGDGVCVVQFQENQKVFYGTIVHELMHTLGFDHCYLWNCLMNEDVDSSSLHLCVNDLEKLSMIKNFNNVKRYKSLFSFYKKMGFQEECKWIQNMIEILEQ</sequence>
<dbReference type="GO" id="GO:0046872">
    <property type="term" value="F:metal ion binding"/>
    <property type="evidence" value="ECO:0007669"/>
    <property type="project" value="UniProtKB-KW"/>
</dbReference>
<dbReference type="PANTHER" id="PTHR15910">
    <property type="entry name" value="ARCHAEMETZINCIN"/>
    <property type="match status" value="1"/>
</dbReference>
<comment type="cofactor">
    <cofactor evidence="1">
        <name>Zn(2+)</name>
        <dbReference type="ChEBI" id="CHEBI:29105"/>
    </cofactor>
</comment>
<name>A0A8S1PL30_PARPR</name>
<keyword evidence="8" id="KW-1185">Reference proteome</keyword>
<keyword evidence="3" id="KW-0479">Metal-binding</keyword>
<dbReference type="EMBL" id="CAJJDM010000124">
    <property type="protein sequence ID" value="CAD8103626.1"/>
    <property type="molecule type" value="Genomic_DNA"/>
</dbReference>
<protein>
    <submittedName>
        <fullName evidence="7">Uncharacterized protein</fullName>
    </submittedName>
</protein>
<dbReference type="GO" id="GO:0006508">
    <property type="term" value="P:proteolysis"/>
    <property type="evidence" value="ECO:0007669"/>
    <property type="project" value="UniProtKB-KW"/>
</dbReference>
<dbReference type="GO" id="GO:0008237">
    <property type="term" value="F:metallopeptidase activity"/>
    <property type="evidence" value="ECO:0007669"/>
    <property type="project" value="UniProtKB-KW"/>
</dbReference>
<dbReference type="Proteomes" id="UP000688137">
    <property type="component" value="Unassembled WGS sequence"/>
</dbReference>
<keyword evidence="5" id="KW-0862">Zinc</keyword>
<dbReference type="OMA" id="QEECKWI"/>
<keyword evidence="4" id="KW-0378">Hydrolase</keyword>
<dbReference type="InterPro" id="IPR012962">
    <property type="entry name" value="Pept_M54_archaemetzincn"/>
</dbReference>
<evidence type="ECO:0000313" key="8">
    <source>
        <dbReference type="Proteomes" id="UP000688137"/>
    </source>
</evidence>
<evidence type="ECO:0000256" key="1">
    <source>
        <dbReference type="ARBA" id="ARBA00001947"/>
    </source>
</evidence>
<evidence type="ECO:0000313" key="7">
    <source>
        <dbReference type="EMBL" id="CAD8103626.1"/>
    </source>
</evidence>
<dbReference type="AlphaFoldDB" id="A0A8S1PL30"/>
<dbReference type="PANTHER" id="PTHR15910:SF1">
    <property type="entry name" value="ARCHAEMETZINCIN-2"/>
    <property type="match status" value="1"/>
</dbReference>
<evidence type="ECO:0000256" key="3">
    <source>
        <dbReference type="ARBA" id="ARBA00022723"/>
    </source>
</evidence>
<evidence type="ECO:0000256" key="4">
    <source>
        <dbReference type="ARBA" id="ARBA00022801"/>
    </source>
</evidence>
<evidence type="ECO:0000256" key="6">
    <source>
        <dbReference type="ARBA" id="ARBA00023049"/>
    </source>
</evidence>
<reference evidence="7" key="1">
    <citation type="submission" date="2021-01" db="EMBL/GenBank/DDBJ databases">
        <authorList>
            <consortium name="Genoscope - CEA"/>
            <person name="William W."/>
        </authorList>
    </citation>
    <scope>NUCLEOTIDE SEQUENCE</scope>
</reference>
<accession>A0A8S1PL30</accession>